<keyword evidence="3" id="KW-1185">Reference proteome</keyword>
<reference evidence="2 3" key="2">
    <citation type="submission" date="2019-09" db="EMBL/GenBank/DDBJ databases">
        <authorList>
            <person name="Jin C."/>
        </authorList>
    </citation>
    <scope>NUCLEOTIDE SEQUENCE [LARGE SCALE GENOMIC DNA]</scope>
    <source>
        <strain evidence="2 3">BN140078</strain>
    </source>
</reference>
<feature type="compositionally biased region" description="Acidic residues" evidence="1">
    <location>
        <begin position="80"/>
        <end position="96"/>
    </location>
</feature>
<gene>
    <name evidence="2" type="ORF">F0L74_00765</name>
</gene>
<organism evidence="2 3">
    <name type="scientific">Chitinophaga agrisoli</name>
    <dbReference type="NCBI Taxonomy" id="2607653"/>
    <lineage>
        <taxon>Bacteria</taxon>
        <taxon>Pseudomonadati</taxon>
        <taxon>Bacteroidota</taxon>
        <taxon>Chitinophagia</taxon>
        <taxon>Chitinophagales</taxon>
        <taxon>Chitinophagaceae</taxon>
        <taxon>Chitinophaga</taxon>
    </lineage>
</organism>
<feature type="region of interest" description="Disordered" evidence="1">
    <location>
        <begin position="71"/>
        <end position="96"/>
    </location>
</feature>
<evidence type="ECO:0000256" key="1">
    <source>
        <dbReference type="SAM" id="MobiDB-lite"/>
    </source>
</evidence>
<dbReference type="Proteomes" id="UP000324611">
    <property type="component" value="Unassembled WGS sequence"/>
</dbReference>
<evidence type="ECO:0000313" key="2">
    <source>
        <dbReference type="EMBL" id="KAA2244542.1"/>
    </source>
</evidence>
<evidence type="ECO:0000313" key="3">
    <source>
        <dbReference type="Proteomes" id="UP000324611"/>
    </source>
</evidence>
<dbReference type="EMBL" id="VUOC01000001">
    <property type="protein sequence ID" value="KAA2244542.1"/>
    <property type="molecule type" value="Genomic_DNA"/>
</dbReference>
<comment type="caution">
    <text evidence="2">The sequence shown here is derived from an EMBL/GenBank/DDBJ whole genome shotgun (WGS) entry which is preliminary data.</text>
</comment>
<name>A0A5B2W1J3_9BACT</name>
<dbReference type="RefSeq" id="WP_149835940.1">
    <property type="nucleotide sequence ID" value="NZ_VUOC01000001.1"/>
</dbReference>
<proteinExistence type="predicted"/>
<protein>
    <submittedName>
        <fullName evidence="2">Uncharacterized protein</fullName>
    </submittedName>
</protein>
<accession>A0A5B2W1J3</accession>
<reference evidence="2 3" key="1">
    <citation type="submission" date="2019-09" db="EMBL/GenBank/DDBJ databases">
        <title>Chitinophaga ginsengihumi sp. nov., isolated from soil of ginseng rhizosphere.</title>
        <authorList>
            <person name="Lee J."/>
        </authorList>
    </citation>
    <scope>NUCLEOTIDE SEQUENCE [LARGE SCALE GENOMIC DNA]</scope>
    <source>
        <strain evidence="2 3">BN140078</strain>
    </source>
</reference>
<sequence>MTHELIRKFFCNQCTAAEANAVVAYFREFPDALEVYLNDEEWQSFTPAGEPLPAVADKMLLEIEKWVVPHNNNRPSCLPETEEPLSCEDPEPGLAG</sequence>
<dbReference type="AlphaFoldDB" id="A0A5B2W1J3"/>